<evidence type="ECO:0000256" key="2">
    <source>
        <dbReference type="ARBA" id="ARBA00022771"/>
    </source>
</evidence>
<evidence type="ECO:0000256" key="3">
    <source>
        <dbReference type="ARBA" id="ARBA00022833"/>
    </source>
</evidence>
<dbReference type="Gene3D" id="3.30.40.10">
    <property type="entry name" value="Zinc/RING finger domain, C3HC4 (zinc finger)"/>
    <property type="match status" value="1"/>
</dbReference>
<sequence length="393" mass="43798">MILTTCAACAAPLAHTAPRCGVRWALHEGRGSTGGKRRQLRHAKTRYCNETCQHDHWRRGHKQICKRIHRGGNAEQYYADKKYKEAVAEAVEKCADDTKGQTCYICTQALHWKTKEGLVRGCSCRGTAGFAHVSCLAEQAKILFAEAEENNLERQPRWNRWHTCTLCEQNHHGVVRCALGWACWKTYLGRPETDRARCFAMTQLGNGLSAAGHHEDALSVNEAELSMMRRVGAPEEVILGTLGNLAGTYCDLGRQECALRITRDIYQGFLKLNGEESGDTILASINYAASLGNLNRFNEAKSSLRKTIPVARRVLGESHQQTLRMRKTYAKALFLDDGATLGDLRKAVMTLAEIERTSRRVLGGAHPLTVDIEDLLRDARVILRARETPPTSA</sequence>
<dbReference type="InterPro" id="IPR053137">
    <property type="entry name" value="NLR-like"/>
</dbReference>
<evidence type="ECO:0000313" key="7">
    <source>
        <dbReference type="Proteomes" id="UP000789595"/>
    </source>
</evidence>
<accession>A0A8J2SF01</accession>
<name>A0A8J2SF01_9STRA</name>
<organism evidence="6 7">
    <name type="scientific">Pelagomonas calceolata</name>
    <dbReference type="NCBI Taxonomy" id="35677"/>
    <lineage>
        <taxon>Eukaryota</taxon>
        <taxon>Sar</taxon>
        <taxon>Stramenopiles</taxon>
        <taxon>Ochrophyta</taxon>
        <taxon>Pelagophyceae</taxon>
        <taxon>Pelagomonadales</taxon>
        <taxon>Pelagomonadaceae</taxon>
        <taxon>Pelagomonas</taxon>
    </lineage>
</organism>
<dbReference type="Pfam" id="PF13374">
    <property type="entry name" value="TPR_10"/>
    <property type="match status" value="1"/>
</dbReference>
<keyword evidence="1" id="KW-0479">Metal-binding</keyword>
<keyword evidence="2 4" id="KW-0863">Zinc-finger</keyword>
<dbReference type="EMBL" id="CAKKNE010000003">
    <property type="protein sequence ID" value="CAH0370633.1"/>
    <property type="molecule type" value="Genomic_DNA"/>
</dbReference>
<evidence type="ECO:0000256" key="4">
    <source>
        <dbReference type="PROSITE-ProRule" id="PRU00134"/>
    </source>
</evidence>
<protein>
    <recommendedName>
        <fullName evidence="5">MYND-type domain-containing protein</fullName>
    </recommendedName>
</protein>
<dbReference type="PANTHER" id="PTHR46082">
    <property type="entry name" value="ATP/GTP-BINDING PROTEIN-RELATED"/>
    <property type="match status" value="1"/>
</dbReference>
<dbReference type="Gene3D" id="6.10.140.2220">
    <property type="match status" value="1"/>
</dbReference>
<dbReference type="PANTHER" id="PTHR46082:SF6">
    <property type="entry name" value="AAA+ ATPASE DOMAIN-CONTAINING PROTEIN-RELATED"/>
    <property type="match status" value="1"/>
</dbReference>
<feature type="domain" description="MYND-type" evidence="5">
    <location>
        <begin position="6"/>
        <end position="65"/>
    </location>
</feature>
<dbReference type="SUPFAM" id="SSF48452">
    <property type="entry name" value="TPR-like"/>
    <property type="match status" value="1"/>
</dbReference>
<dbReference type="PROSITE" id="PS50865">
    <property type="entry name" value="ZF_MYND_2"/>
    <property type="match status" value="1"/>
</dbReference>
<dbReference type="AlphaFoldDB" id="A0A8J2SF01"/>
<dbReference type="Proteomes" id="UP000789595">
    <property type="component" value="Unassembled WGS sequence"/>
</dbReference>
<dbReference type="InterPro" id="IPR002893">
    <property type="entry name" value="Znf_MYND"/>
</dbReference>
<keyword evidence="3" id="KW-0862">Zinc</keyword>
<comment type="caution">
    <text evidence="6">The sequence shown here is derived from an EMBL/GenBank/DDBJ whole genome shotgun (WGS) entry which is preliminary data.</text>
</comment>
<reference evidence="6" key="1">
    <citation type="submission" date="2021-11" db="EMBL/GenBank/DDBJ databases">
        <authorList>
            <consortium name="Genoscope - CEA"/>
            <person name="William W."/>
        </authorList>
    </citation>
    <scope>NUCLEOTIDE SEQUENCE</scope>
</reference>
<proteinExistence type="predicted"/>
<keyword evidence="7" id="KW-1185">Reference proteome</keyword>
<dbReference type="InterPro" id="IPR013083">
    <property type="entry name" value="Znf_RING/FYVE/PHD"/>
</dbReference>
<dbReference type="GO" id="GO:0008270">
    <property type="term" value="F:zinc ion binding"/>
    <property type="evidence" value="ECO:0007669"/>
    <property type="project" value="UniProtKB-KW"/>
</dbReference>
<gene>
    <name evidence="6" type="ORF">PECAL_3P05290</name>
</gene>
<dbReference type="OrthoDB" id="539810at2759"/>
<evidence type="ECO:0000259" key="5">
    <source>
        <dbReference type="PROSITE" id="PS50865"/>
    </source>
</evidence>
<dbReference type="InterPro" id="IPR011990">
    <property type="entry name" value="TPR-like_helical_dom_sf"/>
</dbReference>
<evidence type="ECO:0000256" key="1">
    <source>
        <dbReference type="ARBA" id="ARBA00022723"/>
    </source>
</evidence>
<dbReference type="Gene3D" id="1.25.40.10">
    <property type="entry name" value="Tetratricopeptide repeat domain"/>
    <property type="match status" value="1"/>
</dbReference>
<evidence type="ECO:0000313" key="6">
    <source>
        <dbReference type="EMBL" id="CAH0370633.1"/>
    </source>
</evidence>